<dbReference type="InterPro" id="IPR000531">
    <property type="entry name" value="Beta-barrel_TonB"/>
</dbReference>
<dbReference type="EMBL" id="CP061800">
    <property type="protein sequence ID" value="QTA92588.1"/>
    <property type="molecule type" value="Genomic_DNA"/>
</dbReference>
<evidence type="ECO:0000256" key="1">
    <source>
        <dbReference type="ARBA" id="ARBA00004571"/>
    </source>
</evidence>
<dbReference type="Pfam" id="PF07715">
    <property type="entry name" value="Plug"/>
    <property type="match status" value="1"/>
</dbReference>
<dbReference type="PROSITE" id="PS52016">
    <property type="entry name" value="TONB_DEPENDENT_REC_3"/>
    <property type="match status" value="1"/>
</dbReference>
<reference evidence="15" key="1">
    <citation type="journal article" date="2021" name="Microb. Physiol.">
        <title>Proteogenomic Insights into the Physiology of Marine, Sulfate-Reducing, Filamentous Desulfonema limicola and Desulfonema magnum.</title>
        <authorList>
            <person name="Schnaars V."/>
            <person name="Wohlbrand L."/>
            <person name="Scheve S."/>
            <person name="Hinrichs C."/>
            <person name="Reinhardt R."/>
            <person name="Rabus R."/>
        </authorList>
    </citation>
    <scope>NUCLEOTIDE SEQUENCE</scope>
    <source>
        <strain evidence="15">4be13</strain>
    </source>
</reference>
<proteinExistence type="inferred from homology"/>
<dbReference type="InterPro" id="IPR039426">
    <property type="entry name" value="TonB-dep_rcpt-like"/>
</dbReference>
<comment type="subcellular location">
    <subcellularLocation>
        <location evidence="1 10">Cell outer membrane</location>
        <topology evidence="1 10">Multi-pass membrane protein</topology>
    </subcellularLocation>
</comment>
<accession>A0A975BVV0</accession>
<sequence length="472" mass="53082">MAKIEKLPLLRSIRLMCALLVAMGLIACPLQAEQEKTDSVYLDTLTVIAPQPGVEITTDKTVIKTDEFKKPGEVRTLTDVLTEIGGVDVQRITPLISSPGDEVSIRGLNEGRMVIEIDGRRINHTGHMGRYIVDWSTLNMDDVERIEIIRGGHSVLHPFAIGGVINIITKKGKKTDELRPDVKIRSGYGDFDTYNLSASMTGGAANILSYHFSASRQETDGYLRNNFQETDSFNGHLTFHLPHEASFSIGAKYADVLYGFPVINDPGRDDYDSDYPDFVKDADQLRHLPGPQFPGDHDPHWEKHNTYLDAILQIPLGPGTFKMHGFITSGRRWVSQYRGENFSEDVFSDDETRGYIAEYRDIKLFDNSHWLTLGAEYQELGQPGSNPIIYLVKSAYIQDVIQLGKRWTLTPGVRYYHIDMDTYHSQFGEDLPTGGKEQTEDGFYPSLKADFQATEKTALYAAVSRSYRLPCP</sequence>
<keyword evidence="7 10" id="KW-0472">Membrane</keyword>
<dbReference type="PANTHER" id="PTHR30069:SF29">
    <property type="entry name" value="HEMOGLOBIN AND HEMOGLOBIN-HAPTOGLOBIN-BINDING PROTEIN 1-RELATED"/>
    <property type="match status" value="1"/>
</dbReference>
<evidence type="ECO:0000313" key="15">
    <source>
        <dbReference type="EMBL" id="QTA92588.1"/>
    </source>
</evidence>
<evidence type="ECO:0000256" key="10">
    <source>
        <dbReference type="PROSITE-ProRule" id="PRU01360"/>
    </source>
</evidence>
<feature type="signal peptide" evidence="12">
    <location>
        <begin position="1"/>
        <end position="32"/>
    </location>
</feature>
<comment type="similarity">
    <text evidence="10 11">Belongs to the TonB-dependent receptor family.</text>
</comment>
<dbReference type="AlphaFoldDB" id="A0A975BVV0"/>
<keyword evidence="5 12" id="KW-0732">Signal</keyword>
<feature type="domain" description="TonB-dependent receptor plug" evidence="14">
    <location>
        <begin position="55"/>
        <end position="164"/>
    </location>
</feature>
<dbReference type="InterPro" id="IPR012910">
    <property type="entry name" value="Plug_dom"/>
</dbReference>
<dbReference type="PROSITE" id="PS51257">
    <property type="entry name" value="PROKAR_LIPOPROTEIN"/>
    <property type="match status" value="1"/>
</dbReference>
<evidence type="ECO:0000256" key="5">
    <source>
        <dbReference type="ARBA" id="ARBA00022729"/>
    </source>
</evidence>
<dbReference type="Proteomes" id="UP000663722">
    <property type="component" value="Chromosome"/>
</dbReference>
<evidence type="ECO:0000259" key="14">
    <source>
        <dbReference type="Pfam" id="PF07715"/>
    </source>
</evidence>
<evidence type="ECO:0000256" key="9">
    <source>
        <dbReference type="ARBA" id="ARBA00023237"/>
    </source>
</evidence>
<keyword evidence="4 10" id="KW-0812">Transmembrane</keyword>
<keyword evidence="3 10" id="KW-1134">Transmembrane beta strand</keyword>
<dbReference type="Pfam" id="PF00593">
    <property type="entry name" value="TonB_dep_Rec_b-barrel"/>
    <property type="match status" value="1"/>
</dbReference>
<dbReference type="GO" id="GO:0009279">
    <property type="term" value="C:cell outer membrane"/>
    <property type="evidence" value="ECO:0007669"/>
    <property type="project" value="UniProtKB-SubCell"/>
</dbReference>
<evidence type="ECO:0000256" key="3">
    <source>
        <dbReference type="ARBA" id="ARBA00022452"/>
    </source>
</evidence>
<evidence type="ECO:0000256" key="4">
    <source>
        <dbReference type="ARBA" id="ARBA00022692"/>
    </source>
</evidence>
<dbReference type="GO" id="GO:0044718">
    <property type="term" value="P:siderophore transmembrane transport"/>
    <property type="evidence" value="ECO:0007669"/>
    <property type="project" value="TreeGrafter"/>
</dbReference>
<feature type="domain" description="TonB-dependent receptor-like beta-barrel" evidence="13">
    <location>
        <begin position="205"/>
        <end position="470"/>
    </location>
</feature>
<evidence type="ECO:0000259" key="13">
    <source>
        <dbReference type="Pfam" id="PF00593"/>
    </source>
</evidence>
<gene>
    <name evidence="15" type="ORF">dnm_086730</name>
</gene>
<dbReference type="Gene3D" id="2.170.130.10">
    <property type="entry name" value="TonB-dependent receptor, plug domain"/>
    <property type="match status" value="1"/>
</dbReference>
<dbReference type="GO" id="GO:0015344">
    <property type="term" value="F:siderophore uptake transmembrane transporter activity"/>
    <property type="evidence" value="ECO:0007669"/>
    <property type="project" value="TreeGrafter"/>
</dbReference>
<dbReference type="Gene3D" id="2.40.170.20">
    <property type="entry name" value="TonB-dependent receptor, beta-barrel domain"/>
    <property type="match status" value="1"/>
</dbReference>
<dbReference type="PANTHER" id="PTHR30069">
    <property type="entry name" value="TONB-DEPENDENT OUTER MEMBRANE RECEPTOR"/>
    <property type="match status" value="1"/>
</dbReference>
<keyword evidence="16" id="KW-1185">Reference proteome</keyword>
<evidence type="ECO:0000256" key="2">
    <source>
        <dbReference type="ARBA" id="ARBA00022448"/>
    </source>
</evidence>
<dbReference type="InterPro" id="IPR037066">
    <property type="entry name" value="Plug_dom_sf"/>
</dbReference>
<evidence type="ECO:0000256" key="11">
    <source>
        <dbReference type="RuleBase" id="RU003357"/>
    </source>
</evidence>
<evidence type="ECO:0000256" key="7">
    <source>
        <dbReference type="ARBA" id="ARBA00023136"/>
    </source>
</evidence>
<evidence type="ECO:0000256" key="12">
    <source>
        <dbReference type="SAM" id="SignalP"/>
    </source>
</evidence>
<evidence type="ECO:0000313" key="16">
    <source>
        <dbReference type="Proteomes" id="UP000663722"/>
    </source>
</evidence>
<evidence type="ECO:0000256" key="6">
    <source>
        <dbReference type="ARBA" id="ARBA00023077"/>
    </source>
</evidence>
<evidence type="ECO:0000256" key="8">
    <source>
        <dbReference type="ARBA" id="ARBA00023170"/>
    </source>
</evidence>
<dbReference type="SUPFAM" id="SSF56935">
    <property type="entry name" value="Porins"/>
    <property type="match status" value="1"/>
</dbReference>
<dbReference type="InterPro" id="IPR036942">
    <property type="entry name" value="Beta-barrel_TonB_sf"/>
</dbReference>
<keyword evidence="8 15" id="KW-0675">Receptor</keyword>
<feature type="chain" id="PRO_5036915967" evidence="12">
    <location>
        <begin position="33"/>
        <end position="472"/>
    </location>
</feature>
<name>A0A975BVV0_9BACT</name>
<keyword evidence="2 10" id="KW-0813">Transport</keyword>
<keyword evidence="9 10" id="KW-0998">Cell outer membrane</keyword>
<dbReference type="KEGG" id="dmm:dnm_086730"/>
<organism evidence="15 16">
    <name type="scientific">Desulfonema magnum</name>
    <dbReference type="NCBI Taxonomy" id="45655"/>
    <lineage>
        <taxon>Bacteria</taxon>
        <taxon>Pseudomonadati</taxon>
        <taxon>Thermodesulfobacteriota</taxon>
        <taxon>Desulfobacteria</taxon>
        <taxon>Desulfobacterales</taxon>
        <taxon>Desulfococcaceae</taxon>
        <taxon>Desulfonema</taxon>
    </lineage>
</organism>
<keyword evidence="6 11" id="KW-0798">TonB box</keyword>
<protein>
    <submittedName>
        <fullName evidence="15">TonB-dependent receptor-like superfamily protein</fullName>
    </submittedName>
</protein>